<organism evidence="2 3">
    <name type="scientific">Macrophomina phaseolina</name>
    <dbReference type="NCBI Taxonomy" id="35725"/>
    <lineage>
        <taxon>Eukaryota</taxon>
        <taxon>Fungi</taxon>
        <taxon>Dikarya</taxon>
        <taxon>Ascomycota</taxon>
        <taxon>Pezizomycotina</taxon>
        <taxon>Dothideomycetes</taxon>
        <taxon>Dothideomycetes incertae sedis</taxon>
        <taxon>Botryosphaeriales</taxon>
        <taxon>Botryosphaeriaceae</taxon>
        <taxon>Macrophomina</taxon>
    </lineage>
</organism>
<keyword evidence="3" id="KW-1185">Reference proteome</keyword>
<protein>
    <submittedName>
        <fullName evidence="2">Uncharacterized protein</fullName>
    </submittedName>
</protein>
<gene>
    <name evidence="2" type="ORF">B0J12DRAFT_704002</name>
</gene>
<reference evidence="2 3" key="1">
    <citation type="journal article" date="2021" name="Nat. Commun.">
        <title>Genetic determinants of endophytism in the Arabidopsis root mycobiome.</title>
        <authorList>
            <person name="Mesny F."/>
            <person name="Miyauchi S."/>
            <person name="Thiergart T."/>
            <person name="Pickel B."/>
            <person name="Atanasova L."/>
            <person name="Karlsson M."/>
            <person name="Huettel B."/>
            <person name="Barry K.W."/>
            <person name="Haridas S."/>
            <person name="Chen C."/>
            <person name="Bauer D."/>
            <person name="Andreopoulos W."/>
            <person name="Pangilinan J."/>
            <person name="LaButti K."/>
            <person name="Riley R."/>
            <person name="Lipzen A."/>
            <person name="Clum A."/>
            <person name="Drula E."/>
            <person name="Henrissat B."/>
            <person name="Kohler A."/>
            <person name="Grigoriev I.V."/>
            <person name="Martin F.M."/>
            <person name="Hacquard S."/>
        </authorList>
    </citation>
    <scope>NUCLEOTIDE SEQUENCE [LARGE SCALE GENOMIC DNA]</scope>
    <source>
        <strain evidence="2 3">MPI-SDFR-AT-0080</strain>
    </source>
</reference>
<comment type="caution">
    <text evidence="2">The sequence shown here is derived from an EMBL/GenBank/DDBJ whole genome shotgun (WGS) entry which is preliminary data.</text>
</comment>
<feature type="compositionally biased region" description="Low complexity" evidence="1">
    <location>
        <begin position="223"/>
        <end position="238"/>
    </location>
</feature>
<dbReference type="EMBL" id="JAGTJR010000042">
    <property type="protein sequence ID" value="KAH7031909.1"/>
    <property type="molecule type" value="Genomic_DNA"/>
</dbReference>
<evidence type="ECO:0000313" key="3">
    <source>
        <dbReference type="Proteomes" id="UP000774617"/>
    </source>
</evidence>
<sequence length="331" mass="35855">MRVPFQVDSIHNCLYALVDPGDVSAVHVSPLTTVVPEPVRRLLVGKGSSHDLVRMDFQLDKPPTVVGATRLYPRGKPGRNILASLRPLTSTRALSIFIAGEGLQLEHLSNLANKDAELQARTRHYKMEMLYEGRGGKEISELLSPFTLRSAHSAAVSANAPAIGPARTPGEEPLACDEVQPGLPRLSPALSGSLRAGGKSRPILVLFTERPLTEAGRASRENSGAPSPKKLPAAAAVSPSPPSEFVRLRAEIGQLRKQIQSPSVVPGTPTEDGHILDRLDALENRVRTLEVQDRSMAGEKFRQSLLESLVPRLLEDTPPLIDKRLDDCTNN</sequence>
<proteinExistence type="predicted"/>
<name>A0ABQ8FZH0_9PEZI</name>
<evidence type="ECO:0000256" key="1">
    <source>
        <dbReference type="SAM" id="MobiDB-lite"/>
    </source>
</evidence>
<accession>A0ABQ8FZH0</accession>
<feature type="region of interest" description="Disordered" evidence="1">
    <location>
        <begin position="214"/>
        <end position="242"/>
    </location>
</feature>
<evidence type="ECO:0000313" key="2">
    <source>
        <dbReference type="EMBL" id="KAH7031909.1"/>
    </source>
</evidence>
<dbReference type="Proteomes" id="UP000774617">
    <property type="component" value="Unassembled WGS sequence"/>
</dbReference>